<feature type="domain" description="BTB" evidence="13">
    <location>
        <begin position="33"/>
        <end position="97"/>
    </location>
</feature>
<dbReference type="SMART" id="SM00225">
    <property type="entry name" value="BTB"/>
    <property type="match status" value="1"/>
</dbReference>
<keyword evidence="4" id="KW-0677">Repeat</keyword>
<dbReference type="Ensembl" id="ENSBGRT00000029730.1">
    <property type="protein sequence ID" value="ENSBGRP00000025750.1"/>
    <property type="gene ID" value="ENSBGRG00000016202.1"/>
</dbReference>
<evidence type="ECO:0000256" key="2">
    <source>
        <dbReference type="ARBA" id="ARBA00004123"/>
    </source>
</evidence>
<dbReference type="PROSITE" id="PS50097">
    <property type="entry name" value="BTB"/>
    <property type="match status" value="1"/>
</dbReference>
<evidence type="ECO:0000256" key="11">
    <source>
        <dbReference type="PROSITE-ProRule" id="PRU00042"/>
    </source>
</evidence>
<keyword evidence="7" id="KW-0805">Transcription regulation</keyword>
<feature type="domain" description="C2H2-type" evidence="14">
    <location>
        <begin position="294"/>
        <end position="321"/>
    </location>
</feature>
<reference evidence="15" key="3">
    <citation type="submission" date="2025-09" db="UniProtKB">
        <authorList>
            <consortium name="Ensembl"/>
        </authorList>
    </citation>
    <scope>IDENTIFICATION</scope>
</reference>
<dbReference type="GeneTree" id="ENSGT00940000157920"/>
<dbReference type="InterPro" id="IPR050457">
    <property type="entry name" value="ZnFinger_BTB_dom_contain"/>
</dbReference>
<feature type="domain" description="C2H2-type" evidence="14">
    <location>
        <begin position="266"/>
        <end position="293"/>
    </location>
</feature>
<evidence type="ECO:0000259" key="13">
    <source>
        <dbReference type="PROSITE" id="PS50097"/>
    </source>
</evidence>
<dbReference type="GO" id="GO:0008270">
    <property type="term" value="F:zinc ion binding"/>
    <property type="evidence" value="ECO:0007669"/>
    <property type="project" value="UniProtKB-KW"/>
</dbReference>
<dbReference type="SMART" id="SM00355">
    <property type="entry name" value="ZnF_C2H2"/>
    <property type="match status" value="4"/>
</dbReference>
<reference evidence="15" key="2">
    <citation type="submission" date="2025-08" db="UniProtKB">
        <authorList>
            <consortium name="Ensembl"/>
        </authorList>
    </citation>
    <scope>IDENTIFICATION</scope>
</reference>
<feature type="domain" description="C2H2-type" evidence="14">
    <location>
        <begin position="322"/>
        <end position="345"/>
    </location>
</feature>
<evidence type="ECO:0000256" key="9">
    <source>
        <dbReference type="ARBA" id="ARBA00023163"/>
    </source>
</evidence>
<dbReference type="Gene3D" id="3.30.160.60">
    <property type="entry name" value="Classic Zinc Finger"/>
    <property type="match status" value="3"/>
</dbReference>
<accession>A0A8B9XV00</accession>
<organism evidence="15 16">
    <name type="scientific">Bos mutus grunniens</name>
    <name type="common">Wild yak</name>
    <name type="synonym">Bos grunniens</name>
    <dbReference type="NCBI Taxonomy" id="30521"/>
    <lineage>
        <taxon>Eukaryota</taxon>
        <taxon>Metazoa</taxon>
        <taxon>Chordata</taxon>
        <taxon>Craniata</taxon>
        <taxon>Vertebrata</taxon>
        <taxon>Euteleostomi</taxon>
        <taxon>Mammalia</taxon>
        <taxon>Eutheria</taxon>
        <taxon>Laurasiatheria</taxon>
        <taxon>Artiodactyla</taxon>
        <taxon>Ruminantia</taxon>
        <taxon>Pecora</taxon>
        <taxon>Bovidae</taxon>
        <taxon>Bovinae</taxon>
        <taxon>Bos</taxon>
    </lineage>
</organism>
<dbReference type="CDD" id="cd18214">
    <property type="entry name" value="BTB_POZ_ZBTB26_Bioref"/>
    <property type="match status" value="1"/>
</dbReference>
<dbReference type="Pfam" id="PF00651">
    <property type="entry name" value="BTB"/>
    <property type="match status" value="1"/>
</dbReference>
<evidence type="ECO:0000256" key="1">
    <source>
        <dbReference type="ARBA" id="ARBA00003767"/>
    </source>
</evidence>
<feature type="region of interest" description="Disordered" evidence="12">
    <location>
        <begin position="134"/>
        <end position="172"/>
    </location>
</feature>
<dbReference type="SUPFAM" id="SSF54695">
    <property type="entry name" value="POZ domain"/>
    <property type="match status" value="1"/>
</dbReference>
<dbReference type="SUPFAM" id="SSF57667">
    <property type="entry name" value="beta-beta-alpha zinc fingers"/>
    <property type="match status" value="2"/>
</dbReference>
<dbReference type="PANTHER" id="PTHR46105:SF29">
    <property type="entry name" value="ZINC FINGER AND BTB DOMAIN CONTAINING 12"/>
    <property type="match status" value="1"/>
</dbReference>
<dbReference type="AlphaFoldDB" id="A0A8B9XV00"/>
<evidence type="ECO:0000256" key="10">
    <source>
        <dbReference type="ARBA" id="ARBA00023242"/>
    </source>
</evidence>
<dbReference type="GO" id="GO:0005634">
    <property type="term" value="C:nucleus"/>
    <property type="evidence" value="ECO:0007669"/>
    <property type="project" value="UniProtKB-SubCell"/>
</dbReference>
<dbReference type="GO" id="GO:0000981">
    <property type="term" value="F:DNA-binding transcription factor activity, RNA polymerase II-specific"/>
    <property type="evidence" value="ECO:0007669"/>
    <property type="project" value="TreeGrafter"/>
</dbReference>
<dbReference type="Pfam" id="PF00096">
    <property type="entry name" value="zf-C2H2"/>
    <property type="match status" value="3"/>
</dbReference>
<keyword evidence="8" id="KW-0238">DNA-binding</keyword>
<dbReference type="FunFam" id="3.30.710.10:FF:000047">
    <property type="entry name" value="Zinc finger and BTB domain-containing protein 26"/>
    <property type="match status" value="1"/>
</dbReference>
<evidence type="ECO:0000256" key="4">
    <source>
        <dbReference type="ARBA" id="ARBA00022737"/>
    </source>
</evidence>
<dbReference type="FunFam" id="3.30.160.60:FF:000446">
    <property type="entry name" value="Zinc finger protein"/>
    <property type="match status" value="1"/>
</dbReference>
<dbReference type="InterPro" id="IPR013087">
    <property type="entry name" value="Znf_C2H2_type"/>
</dbReference>
<feature type="domain" description="C2H2-type" evidence="14">
    <location>
        <begin position="241"/>
        <end position="263"/>
    </location>
</feature>
<evidence type="ECO:0000256" key="8">
    <source>
        <dbReference type="ARBA" id="ARBA00023125"/>
    </source>
</evidence>
<evidence type="ECO:0000256" key="3">
    <source>
        <dbReference type="ARBA" id="ARBA00022723"/>
    </source>
</evidence>
<keyword evidence="9" id="KW-0804">Transcription</keyword>
<dbReference type="GO" id="GO:0000978">
    <property type="term" value="F:RNA polymerase II cis-regulatory region sequence-specific DNA binding"/>
    <property type="evidence" value="ECO:0007669"/>
    <property type="project" value="TreeGrafter"/>
</dbReference>
<sequence>MSERSDLLHFKFENYGDSMLQKMNKLREENKFCDVTVLIDDIEVQGHKIVFAAGSPFLRDQFLLNDSREVKISILQSSEVGRQLLLSCYSGVLEFPEMELVNYLTAASFLQMSHFVERCTQALWKFIKPKQPMESKEGCEPQSASPQSKEHQGDARGSPKQDSPCIHPSEDSMDIENSDIQIVKVESTGDVSEVRSKKDQNHKTISTIMPSLTQAVITSSWREDVFGPNIRGVDKGLQWHHQCPKCTRVFHHLENYANHLKMHKLFMRLLCGKTSTQKGNLHRHMRVHAGIKPFQCKICGKTFSQKCSLQDHLNLHSGDKPHKCNYCNMVFAHKPVLRKHLKQLHGKNSFDNANERNVQDLTVDFDSFACTTVTDSKGCQPQPDAAQVLDAGKLAQAVLNLRSDSTCVN</sequence>
<keyword evidence="3" id="KW-0479">Metal-binding</keyword>
<evidence type="ECO:0000256" key="5">
    <source>
        <dbReference type="ARBA" id="ARBA00022771"/>
    </source>
</evidence>
<dbReference type="PANTHER" id="PTHR46105">
    <property type="entry name" value="AGAP004733-PA"/>
    <property type="match status" value="1"/>
</dbReference>
<evidence type="ECO:0000256" key="6">
    <source>
        <dbReference type="ARBA" id="ARBA00022833"/>
    </source>
</evidence>
<reference evidence="15" key="1">
    <citation type="submission" date="2019-05" db="EMBL/GenBank/DDBJ databases">
        <authorList>
            <person name="Zhang S."/>
            <person name="Liu J."/>
        </authorList>
    </citation>
    <scope>NUCLEOTIDE SEQUENCE [LARGE SCALE GENOMIC DNA]</scope>
</reference>
<evidence type="ECO:0000259" key="14">
    <source>
        <dbReference type="PROSITE" id="PS50157"/>
    </source>
</evidence>
<dbReference type="PROSITE" id="PS00028">
    <property type="entry name" value="ZINC_FINGER_C2H2_1"/>
    <property type="match status" value="3"/>
</dbReference>
<feature type="compositionally biased region" description="Basic and acidic residues" evidence="12">
    <location>
        <begin position="148"/>
        <end position="159"/>
    </location>
</feature>
<proteinExistence type="predicted"/>
<keyword evidence="16" id="KW-1185">Reference proteome</keyword>
<dbReference type="Gene3D" id="3.30.710.10">
    <property type="entry name" value="Potassium Channel Kv1.1, Chain A"/>
    <property type="match status" value="1"/>
</dbReference>
<comment type="function">
    <text evidence="1">May be involved in transcriptional regulation.</text>
</comment>
<keyword evidence="10" id="KW-0539">Nucleus</keyword>
<evidence type="ECO:0000256" key="7">
    <source>
        <dbReference type="ARBA" id="ARBA00023015"/>
    </source>
</evidence>
<evidence type="ECO:0008006" key="17">
    <source>
        <dbReference type="Google" id="ProtNLM"/>
    </source>
</evidence>
<keyword evidence="6" id="KW-0862">Zinc</keyword>
<keyword evidence="5 11" id="KW-0863">Zinc-finger</keyword>
<dbReference type="InterPro" id="IPR036236">
    <property type="entry name" value="Znf_C2H2_sf"/>
</dbReference>
<evidence type="ECO:0000256" key="12">
    <source>
        <dbReference type="SAM" id="MobiDB-lite"/>
    </source>
</evidence>
<comment type="subcellular location">
    <subcellularLocation>
        <location evidence="2">Nucleus</location>
    </subcellularLocation>
</comment>
<evidence type="ECO:0000313" key="15">
    <source>
        <dbReference type="Ensembl" id="ENSBGRP00000025750.1"/>
    </source>
</evidence>
<dbReference type="FunFam" id="3.30.160.60:FF:000333">
    <property type="entry name" value="Zinc finger and BTB domain-containing protein 26"/>
    <property type="match status" value="1"/>
</dbReference>
<dbReference type="Proteomes" id="UP000694520">
    <property type="component" value="Chromosome 3"/>
</dbReference>
<dbReference type="PROSITE" id="PS50157">
    <property type="entry name" value="ZINC_FINGER_C2H2_2"/>
    <property type="match status" value="4"/>
</dbReference>
<protein>
    <recommendedName>
        <fullName evidence="17">Zinc finger and BTB domain containing 26</fullName>
    </recommendedName>
</protein>
<dbReference type="InterPro" id="IPR011333">
    <property type="entry name" value="SKP1/BTB/POZ_sf"/>
</dbReference>
<evidence type="ECO:0000313" key="16">
    <source>
        <dbReference type="Proteomes" id="UP000694520"/>
    </source>
</evidence>
<dbReference type="InterPro" id="IPR000210">
    <property type="entry name" value="BTB/POZ_dom"/>
</dbReference>
<name>A0A8B9XV00_BOSMU</name>